<gene>
    <name evidence="1" type="ORF">RDI58_019749</name>
</gene>
<evidence type="ECO:0000313" key="2">
    <source>
        <dbReference type="Proteomes" id="UP001371456"/>
    </source>
</evidence>
<proteinExistence type="predicted"/>
<reference evidence="1 2" key="1">
    <citation type="submission" date="2024-02" db="EMBL/GenBank/DDBJ databases">
        <title>de novo genome assembly of Solanum bulbocastanum strain 11H21.</title>
        <authorList>
            <person name="Hosaka A.J."/>
        </authorList>
    </citation>
    <scope>NUCLEOTIDE SEQUENCE [LARGE SCALE GENOMIC DNA]</scope>
    <source>
        <tissue evidence="1">Young leaves</tissue>
    </source>
</reference>
<organism evidence="1 2">
    <name type="scientific">Solanum bulbocastanum</name>
    <name type="common">Wild potato</name>
    <dbReference type="NCBI Taxonomy" id="147425"/>
    <lineage>
        <taxon>Eukaryota</taxon>
        <taxon>Viridiplantae</taxon>
        <taxon>Streptophyta</taxon>
        <taxon>Embryophyta</taxon>
        <taxon>Tracheophyta</taxon>
        <taxon>Spermatophyta</taxon>
        <taxon>Magnoliopsida</taxon>
        <taxon>eudicotyledons</taxon>
        <taxon>Gunneridae</taxon>
        <taxon>Pentapetalae</taxon>
        <taxon>asterids</taxon>
        <taxon>lamiids</taxon>
        <taxon>Solanales</taxon>
        <taxon>Solanaceae</taxon>
        <taxon>Solanoideae</taxon>
        <taxon>Solaneae</taxon>
        <taxon>Solanum</taxon>
    </lineage>
</organism>
<evidence type="ECO:0000313" key="1">
    <source>
        <dbReference type="EMBL" id="KAK6781953.1"/>
    </source>
</evidence>
<dbReference type="Proteomes" id="UP001371456">
    <property type="component" value="Unassembled WGS sequence"/>
</dbReference>
<accession>A0AAN8T526</accession>
<name>A0AAN8T526_SOLBU</name>
<protein>
    <submittedName>
        <fullName evidence="1">Uncharacterized protein</fullName>
    </submittedName>
</protein>
<dbReference type="AlphaFoldDB" id="A0AAN8T526"/>
<comment type="caution">
    <text evidence="1">The sequence shown here is derived from an EMBL/GenBank/DDBJ whole genome shotgun (WGS) entry which is preliminary data.</text>
</comment>
<sequence length="105" mass="11667">MISVVEDAVVFKITSASQVVDESSESPTVDFSKIHMDEVGGVRKACIYGLGSQAVFYENVGSSSASTSQPQPQDCSFDSRVKEYFQEMKEEMKHEMRGDERIDTT</sequence>
<dbReference type="EMBL" id="JBANQN010000008">
    <property type="protein sequence ID" value="KAK6781953.1"/>
    <property type="molecule type" value="Genomic_DNA"/>
</dbReference>
<keyword evidence="2" id="KW-1185">Reference proteome</keyword>